<dbReference type="EMBL" id="MT768060">
    <property type="protein sequence ID" value="QNR52429.1"/>
    <property type="molecule type" value="Genomic_DNA"/>
</dbReference>
<proteinExistence type="predicted"/>
<sequence>MSKSTAEEFIIKARGIHGDKYLYDAVSYIKSSIKVKITCRKHGLFEQTPNSHLNGAGCPSCSGNKKKTTREFVADAIAKHGDSYDYSKVEYRGGHKKVKIICKVHNFEFSQEANSHLNGCGCPVCAREKITASVTKGFNKFKKDAIIIHGNKYHYDCLSYINVTTKMRIKCPEHGWFTKTPDKHLQGQGCPHCSKGGFKLKEKAFVYFLFSGNEIKVGITNNLRRRVCQLKKNTPFDFHVISKIKTIGSDALAIEKYYHKKYESAGLTGFDGATEWLKYSPELMDEIMNKAP</sequence>
<dbReference type="InterPro" id="IPR018306">
    <property type="entry name" value="Phage_T5_Orf172_DNA-bd"/>
</dbReference>
<dbReference type="KEGG" id="vg:64469795"/>
<feature type="domain" description="Bacteriophage T5 Orf172 DNA-binding" evidence="1">
    <location>
        <begin position="209"/>
        <end position="291"/>
    </location>
</feature>
<dbReference type="GeneID" id="64469795"/>
<dbReference type="SMART" id="SM00974">
    <property type="entry name" value="T5orf172"/>
    <property type="match status" value="1"/>
</dbReference>
<organism evidence="2 3">
    <name type="scientific">Escherichia phage vB_EcoS_swi2</name>
    <dbReference type="NCBI Taxonomy" id="2769808"/>
    <lineage>
        <taxon>Viruses</taxon>
        <taxon>Duplodnaviria</taxon>
        <taxon>Heunggongvirae</taxon>
        <taxon>Uroviricota</taxon>
        <taxon>Caudoviricetes</taxon>
        <taxon>Swiduovirus</taxon>
        <taxon>Swiduovirus swi2</taxon>
    </lineage>
</organism>
<accession>A0A862QWF6</accession>
<protein>
    <recommendedName>
        <fullName evidence="1">Bacteriophage T5 Orf172 DNA-binding domain-containing protein</fullName>
    </recommendedName>
</protein>
<keyword evidence="3" id="KW-1185">Reference proteome</keyword>
<evidence type="ECO:0000313" key="3">
    <source>
        <dbReference type="Proteomes" id="UP000676279"/>
    </source>
</evidence>
<reference evidence="2" key="1">
    <citation type="submission" date="2020-07" db="EMBL/GenBank/DDBJ databases">
        <title>Complete genome sequence analysis of a novel Escherichia phage vB_EcoS swi2.</title>
        <authorList>
            <person name="Sui B."/>
        </authorList>
    </citation>
    <scope>NUCLEOTIDE SEQUENCE</scope>
</reference>
<dbReference type="RefSeq" id="YP_010054114.1">
    <property type="nucleotide sequence ID" value="NC_054649.1"/>
</dbReference>
<evidence type="ECO:0000259" key="1">
    <source>
        <dbReference type="SMART" id="SM00974"/>
    </source>
</evidence>
<name>A0A862QWF6_9CAUD</name>
<dbReference type="Proteomes" id="UP000676279">
    <property type="component" value="Segment"/>
</dbReference>
<evidence type="ECO:0000313" key="2">
    <source>
        <dbReference type="EMBL" id="QNR52429.1"/>
    </source>
</evidence>
<dbReference type="Pfam" id="PF13455">
    <property type="entry name" value="MUG113"/>
    <property type="match status" value="1"/>
</dbReference>